<dbReference type="RefSeq" id="WP_138318627.1">
    <property type="nucleotide sequence ID" value="NZ_VCBC01000003.1"/>
</dbReference>
<gene>
    <name evidence="2" type="ORF">FE810_03420</name>
</gene>
<feature type="transmembrane region" description="Helical" evidence="1">
    <location>
        <begin position="141"/>
        <end position="160"/>
    </location>
</feature>
<evidence type="ECO:0000313" key="3">
    <source>
        <dbReference type="Proteomes" id="UP000307790"/>
    </source>
</evidence>
<accession>A0A5R9IP66</accession>
<organism evidence="2 3">
    <name type="scientific">Thalassotalea litorea</name>
    <dbReference type="NCBI Taxonomy" id="2020715"/>
    <lineage>
        <taxon>Bacteria</taxon>
        <taxon>Pseudomonadati</taxon>
        <taxon>Pseudomonadota</taxon>
        <taxon>Gammaproteobacteria</taxon>
        <taxon>Alteromonadales</taxon>
        <taxon>Colwelliaceae</taxon>
        <taxon>Thalassotalea</taxon>
    </lineage>
</organism>
<proteinExistence type="predicted"/>
<dbReference type="EMBL" id="VCBC01000003">
    <property type="protein sequence ID" value="TLU67345.1"/>
    <property type="molecule type" value="Genomic_DNA"/>
</dbReference>
<name>A0A5R9IP66_9GAMM</name>
<comment type="caution">
    <text evidence="2">The sequence shown here is derived from an EMBL/GenBank/DDBJ whole genome shotgun (WGS) entry which is preliminary data.</text>
</comment>
<evidence type="ECO:0000256" key="1">
    <source>
        <dbReference type="SAM" id="Phobius"/>
    </source>
</evidence>
<protein>
    <submittedName>
        <fullName evidence="2">Uncharacterized protein</fullName>
    </submittedName>
</protein>
<keyword evidence="1" id="KW-0472">Membrane</keyword>
<keyword evidence="3" id="KW-1185">Reference proteome</keyword>
<evidence type="ECO:0000313" key="2">
    <source>
        <dbReference type="EMBL" id="TLU67345.1"/>
    </source>
</evidence>
<dbReference type="OrthoDB" id="10015857at2"/>
<dbReference type="Proteomes" id="UP000307790">
    <property type="component" value="Unassembled WGS sequence"/>
</dbReference>
<keyword evidence="1" id="KW-0812">Transmembrane</keyword>
<keyword evidence="1" id="KW-1133">Transmembrane helix</keyword>
<reference evidence="2 3" key="1">
    <citation type="submission" date="2019-05" db="EMBL/GenBank/DDBJ databases">
        <title>Genome sequences of Thalassotalea litorea 1K03283.</title>
        <authorList>
            <person name="Zhang D."/>
        </authorList>
    </citation>
    <scope>NUCLEOTIDE SEQUENCE [LARGE SCALE GENOMIC DNA]</scope>
    <source>
        <strain evidence="2 3">MCCC 1K03283</strain>
    </source>
</reference>
<sequence length="225" mass="25286">MKSEQIRNALKWIVDRGYLVIASTSNVDLIRDSKHPFISETNQLEHLESFLEFVKYDPLIPNGGADESLRLFKTAQLIAQILVDYGLLKKLNTNYTIGASQIVCAAYKLNKEGLEAHLKLQEHRDNERRFNEQIIVSRSSLGVSAAAVITSFIAVIYLVINTGINQERLDQSEKLIEMSETRLDNSIKALELAEKRHQIAIDNNKSVAQPVNVTSDKVTVSKPIP</sequence>
<dbReference type="AlphaFoldDB" id="A0A5R9IP66"/>